<dbReference type="RefSeq" id="XP_025348662.1">
    <property type="nucleotide sequence ID" value="XM_025494226.1"/>
</dbReference>
<feature type="region of interest" description="Disordered" evidence="1">
    <location>
        <begin position="46"/>
        <end position="71"/>
    </location>
</feature>
<dbReference type="EMBL" id="KZ819325">
    <property type="protein sequence ID" value="PWN21502.1"/>
    <property type="molecule type" value="Genomic_DNA"/>
</dbReference>
<reference evidence="2 3" key="1">
    <citation type="journal article" date="2018" name="Mol. Biol. Evol.">
        <title>Broad Genomic Sampling Reveals a Smut Pathogenic Ancestry of the Fungal Clade Ustilaginomycotina.</title>
        <authorList>
            <person name="Kijpornyongpan T."/>
            <person name="Mondo S.J."/>
            <person name="Barry K."/>
            <person name="Sandor L."/>
            <person name="Lee J."/>
            <person name="Lipzen A."/>
            <person name="Pangilinan J."/>
            <person name="LaButti K."/>
            <person name="Hainaut M."/>
            <person name="Henrissat B."/>
            <person name="Grigoriev I.V."/>
            <person name="Spatafora J.W."/>
            <person name="Aime M.C."/>
        </authorList>
    </citation>
    <scope>NUCLEOTIDE SEQUENCE [LARGE SCALE GENOMIC DNA]</scope>
    <source>
        <strain evidence="2 3">MCA 4718</strain>
    </source>
</reference>
<name>A0A316U8L0_9BASI</name>
<gene>
    <name evidence="2" type="ORF">BCV69DRAFT_298513</name>
</gene>
<keyword evidence="3" id="KW-1185">Reference proteome</keyword>
<dbReference type="AlphaFoldDB" id="A0A316U8L0"/>
<protein>
    <submittedName>
        <fullName evidence="2">Uncharacterized protein</fullName>
    </submittedName>
</protein>
<organism evidence="2 3">
    <name type="scientific">Pseudomicrostroma glucosiphilum</name>
    <dbReference type="NCBI Taxonomy" id="1684307"/>
    <lineage>
        <taxon>Eukaryota</taxon>
        <taxon>Fungi</taxon>
        <taxon>Dikarya</taxon>
        <taxon>Basidiomycota</taxon>
        <taxon>Ustilaginomycotina</taxon>
        <taxon>Exobasidiomycetes</taxon>
        <taxon>Microstromatales</taxon>
        <taxon>Microstromatales incertae sedis</taxon>
        <taxon>Pseudomicrostroma</taxon>
    </lineage>
</organism>
<evidence type="ECO:0000256" key="1">
    <source>
        <dbReference type="SAM" id="MobiDB-lite"/>
    </source>
</evidence>
<accession>A0A316U8L0</accession>
<sequence>MTQQLTPIKGLSASYHSTSPSIHARCTESYIWPRWTSIDTVKSRSLSLPQHSERQSVTLQQSQIRSKRGTKDSETDVVVKIFDKLQKALESAPAANAPAADTARLEGVPLTSSGLRSKRGTKESETDAVVEIFHELQKALKAVPAADAAADLGRQEEIPHFFRPFQQKMRMSTGEGRASVIVSLQPKGSISLAFAADKMREVWGGEWPVAYLAYAQGHLHIRGTGVRRVDDLEIALSRDGEQWVVASPEAHQKQALWEGLLLRRRKDEGKSGRPWADEIWSYELEE</sequence>
<feature type="compositionally biased region" description="Polar residues" evidence="1">
    <location>
        <begin position="46"/>
        <end position="64"/>
    </location>
</feature>
<dbReference type="Proteomes" id="UP000245942">
    <property type="component" value="Unassembled WGS sequence"/>
</dbReference>
<proteinExistence type="predicted"/>
<dbReference type="GeneID" id="37015960"/>
<evidence type="ECO:0000313" key="2">
    <source>
        <dbReference type="EMBL" id="PWN21502.1"/>
    </source>
</evidence>
<evidence type="ECO:0000313" key="3">
    <source>
        <dbReference type="Proteomes" id="UP000245942"/>
    </source>
</evidence>